<dbReference type="Proteomes" id="UP000237472">
    <property type="component" value="Unassembled WGS sequence"/>
</dbReference>
<gene>
    <name evidence="10" type="ORF">AA994_03490</name>
    <name evidence="9" type="ORF">CVU5213_05600</name>
</gene>
<evidence type="ECO:0000256" key="3">
    <source>
        <dbReference type="ARBA" id="ARBA00022763"/>
    </source>
</evidence>
<dbReference type="GO" id="GO:0046872">
    <property type="term" value="F:metal ion binding"/>
    <property type="evidence" value="ECO:0007669"/>
    <property type="project" value="UniProtKB-KW"/>
</dbReference>
<keyword evidence="5" id="KW-0408">Iron</keyword>
<dbReference type="Pfam" id="PF03167">
    <property type="entry name" value="UDG"/>
    <property type="match status" value="1"/>
</dbReference>
<organism evidence="10 11">
    <name type="scientific">Campylobacter vulpis</name>
    <dbReference type="NCBI Taxonomy" id="1655500"/>
    <lineage>
        <taxon>Bacteria</taxon>
        <taxon>Pseudomonadati</taxon>
        <taxon>Campylobacterota</taxon>
        <taxon>Epsilonproteobacteria</taxon>
        <taxon>Campylobacterales</taxon>
        <taxon>Campylobacteraceae</taxon>
        <taxon>Campylobacter</taxon>
    </lineage>
</organism>
<keyword evidence="4" id="KW-0378">Hydrolase</keyword>
<dbReference type="GO" id="GO:0051539">
    <property type="term" value="F:4 iron, 4 sulfur cluster binding"/>
    <property type="evidence" value="ECO:0007669"/>
    <property type="project" value="UniProtKB-KW"/>
</dbReference>
<feature type="domain" description="Uracil-DNA glycosylase-like" evidence="8">
    <location>
        <begin position="63"/>
        <end position="196"/>
    </location>
</feature>
<dbReference type="InterPro" id="IPR005122">
    <property type="entry name" value="Uracil-DNA_glycosylase-like"/>
</dbReference>
<keyword evidence="3" id="KW-0227">DNA damage</keyword>
<comment type="caution">
    <text evidence="10">The sequence shown here is derived from an EMBL/GenBank/DDBJ whole genome shotgun (WGS) entry which is preliminary data.</text>
</comment>
<dbReference type="InterPro" id="IPR051536">
    <property type="entry name" value="UDG_Type-4/5"/>
</dbReference>
<keyword evidence="2" id="KW-0479">Metal-binding</keyword>
<dbReference type="Gene3D" id="3.40.470.10">
    <property type="entry name" value="Uracil-DNA glycosylase-like domain"/>
    <property type="match status" value="1"/>
</dbReference>
<reference evidence="10" key="2">
    <citation type="submission" date="2015-06" db="EMBL/GenBank/DDBJ databases">
        <authorList>
            <person name="Hoefler B.C."/>
            <person name="Straight P.D."/>
        </authorList>
    </citation>
    <scope>NUCLEOTIDE SEQUENCE [LARGE SCALE GENOMIC DNA]</scope>
    <source>
        <strain evidence="10">73/13</strain>
    </source>
</reference>
<protein>
    <submittedName>
        <fullName evidence="10">Phage SPO1 DNA polymerase-related protein</fullName>
    </submittedName>
</protein>
<evidence type="ECO:0000256" key="7">
    <source>
        <dbReference type="ARBA" id="ARBA00023204"/>
    </source>
</evidence>
<evidence type="ECO:0000256" key="2">
    <source>
        <dbReference type="ARBA" id="ARBA00022723"/>
    </source>
</evidence>
<dbReference type="PANTHER" id="PTHR33693">
    <property type="entry name" value="TYPE-5 URACIL-DNA GLYCOSYLASE"/>
    <property type="match status" value="1"/>
</dbReference>
<reference evidence="11" key="1">
    <citation type="submission" date="2015-06" db="EMBL/GenBank/DDBJ databases">
        <authorList>
            <person name="Parisi A."/>
            <person name="Chiara M."/>
            <person name="Florio D."/>
            <person name="Miccolupo A."/>
            <person name="Manzari C."/>
            <person name="Mion D."/>
            <person name="Caruso M."/>
            <person name="D'erchia A.M."/>
            <person name="Zanoni R."/>
        </authorList>
    </citation>
    <scope>NUCLEOTIDE SEQUENCE [LARGE SCALE GENOMIC DNA]</scope>
    <source>
        <strain evidence="11">73/13</strain>
    </source>
</reference>
<evidence type="ECO:0000313" key="10">
    <source>
        <dbReference type="EMBL" id="PHY91070.1"/>
    </source>
</evidence>
<keyword evidence="7" id="KW-0234">DNA repair</keyword>
<name>A0A2G4R3E6_9BACT</name>
<keyword evidence="1" id="KW-0004">4Fe-4S</keyword>
<accession>A0A2G4R3E6</accession>
<reference evidence="9" key="3">
    <citation type="submission" date="2019-07" db="EMBL/GenBank/DDBJ databases">
        <authorList>
            <person name="Miller W.G."/>
        </authorList>
    </citation>
    <scope>NUCLEOTIDE SEQUENCE</scope>
    <source>
        <strain evidence="9">52/13</strain>
    </source>
</reference>
<sequence length="202" mass="23604">MIRSLHYLKAMGYDFSPQNFSKLDRLDDFKTLRDKIATCTLCNFSKTRKKILMEERLKPCKLFILDTHASQNENESGILLQSKKGKFLLDSLEKILNLSRDEFYFSYIFKCFSANKNDDFALHSCLPFLLNEIKLIKPKILLCLGEYALKALGFSNFKALKGELFAYEDFFILASFDGEFLERNPSFKEEFFNDLKKLKGFL</sequence>
<dbReference type="EMBL" id="VJYU01000015">
    <property type="protein sequence ID" value="MBS4241195.1"/>
    <property type="molecule type" value="Genomic_DNA"/>
</dbReference>
<evidence type="ECO:0000313" key="9">
    <source>
        <dbReference type="EMBL" id="MBS4241195.1"/>
    </source>
</evidence>
<dbReference type="EMBL" id="LDWY01000043">
    <property type="protein sequence ID" value="PHY91070.1"/>
    <property type="molecule type" value="Genomic_DNA"/>
</dbReference>
<dbReference type="OrthoDB" id="5363213at2"/>
<evidence type="ECO:0000256" key="4">
    <source>
        <dbReference type="ARBA" id="ARBA00022801"/>
    </source>
</evidence>
<keyword evidence="6" id="KW-0411">Iron-sulfur</keyword>
<reference evidence="9 12" key="4">
    <citation type="journal article" date="2021" name="Syst. Appl. Microbiol.">
        <title>nCampylobacter vulpis sp. nov. isolated from wild red foxes.</title>
        <authorList>
            <person name="Parisi A."/>
            <person name="Chiara M."/>
            <person name="Caffara M."/>
            <person name="Mion D."/>
            <person name="Miller W.G."/>
            <person name="Caruso M."/>
            <person name="Manzari C."/>
            <person name="Florio D."/>
            <person name="Capozzi L."/>
            <person name="D'Erchia A.M."/>
            <person name="Manzulli V."/>
            <person name="Zanoni R.G."/>
        </authorList>
    </citation>
    <scope>NUCLEOTIDE SEQUENCE [LARGE SCALE GENOMIC DNA]</scope>
    <source>
        <strain evidence="9 12">52/13</strain>
    </source>
</reference>
<dbReference type="InterPro" id="IPR036895">
    <property type="entry name" value="Uracil-DNA_glycosylase-like_sf"/>
</dbReference>
<dbReference type="PANTHER" id="PTHR33693:SF1">
    <property type="entry name" value="TYPE-4 URACIL-DNA GLYCOSYLASE"/>
    <property type="match status" value="1"/>
</dbReference>
<evidence type="ECO:0000313" key="12">
    <source>
        <dbReference type="Proteomes" id="UP000811399"/>
    </source>
</evidence>
<dbReference type="SUPFAM" id="SSF52141">
    <property type="entry name" value="Uracil-DNA glycosylase-like"/>
    <property type="match status" value="1"/>
</dbReference>
<evidence type="ECO:0000259" key="8">
    <source>
        <dbReference type="Pfam" id="PF03167"/>
    </source>
</evidence>
<dbReference type="AlphaFoldDB" id="A0A2G4R3E6"/>
<evidence type="ECO:0000256" key="5">
    <source>
        <dbReference type="ARBA" id="ARBA00023004"/>
    </source>
</evidence>
<keyword evidence="12" id="KW-1185">Reference proteome</keyword>
<evidence type="ECO:0000256" key="6">
    <source>
        <dbReference type="ARBA" id="ARBA00023014"/>
    </source>
</evidence>
<evidence type="ECO:0000313" key="11">
    <source>
        <dbReference type="Proteomes" id="UP000237472"/>
    </source>
</evidence>
<dbReference type="GO" id="GO:0097506">
    <property type="term" value="F:deaminated base DNA N-glycosylase activity"/>
    <property type="evidence" value="ECO:0007669"/>
    <property type="project" value="UniProtKB-ARBA"/>
</dbReference>
<dbReference type="GO" id="GO:0006281">
    <property type="term" value="P:DNA repair"/>
    <property type="evidence" value="ECO:0007669"/>
    <property type="project" value="UniProtKB-KW"/>
</dbReference>
<dbReference type="Proteomes" id="UP000811399">
    <property type="component" value="Unassembled WGS sequence"/>
</dbReference>
<proteinExistence type="predicted"/>
<dbReference type="RefSeq" id="WP_099461364.1">
    <property type="nucleotide sequence ID" value="NZ_LDWY01000043.1"/>
</dbReference>
<evidence type="ECO:0000256" key="1">
    <source>
        <dbReference type="ARBA" id="ARBA00022485"/>
    </source>
</evidence>